<keyword evidence="2" id="KW-0812">Transmembrane</keyword>
<feature type="transmembrane region" description="Helical" evidence="2">
    <location>
        <begin position="225"/>
        <end position="246"/>
    </location>
</feature>
<feature type="region of interest" description="Disordered" evidence="1">
    <location>
        <begin position="473"/>
        <end position="580"/>
    </location>
</feature>
<feature type="compositionally biased region" description="Basic and acidic residues" evidence="1">
    <location>
        <begin position="410"/>
        <end position="420"/>
    </location>
</feature>
<feature type="region of interest" description="Disordered" evidence="1">
    <location>
        <begin position="2141"/>
        <end position="2166"/>
    </location>
</feature>
<feature type="region of interest" description="Disordered" evidence="1">
    <location>
        <begin position="246"/>
        <end position="279"/>
    </location>
</feature>
<evidence type="ECO:0000256" key="1">
    <source>
        <dbReference type="SAM" id="MobiDB-lite"/>
    </source>
</evidence>
<dbReference type="EMBL" id="JAUEPO010000002">
    <property type="protein sequence ID" value="KAK3332052.1"/>
    <property type="molecule type" value="Genomic_DNA"/>
</dbReference>
<feature type="transmembrane region" description="Helical" evidence="2">
    <location>
        <begin position="6"/>
        <end position="30"/>
    </location>
</feature>
<feature type="region of interest" description="Disordered" evidence="1">
    <location>
        <begin position="616"/>
        <end position="703"/>
    </location>
</feature>
<proteinExistence type="predicted"/>
<feature type="region of interest" description="Disordered" evidence="1">
    <location>
        <begin position="1923"/>
        <end position="1953"/>
    </location>
</feature>
<evidence type="ECO:0000313" key="4">
    <source>
        <dbReference type="Proteomes" id="UP001286456"/>
    </source>
</evidence>
<reference evidence="3" key="1">
    <citation type="journal article" date="2023" name="Mol. Phylogenet. Evol.">
        <title>Genome-scale phylogeny and comparative genomics of the fungal order Sordariales.</title>
        <authorList>
            <person name="Hensen N."/>
            <person name="Bonometti L."/>
            <person name="Westerberg I."/>
            <person name="Brannstrom I.O."/>
            <person name="Guillou S."/>
            <person name="Cros-Aarteil S."/>
            <person name="Calhoun S."/>
            <person name="Haridas S."/>
            <person name="Kuo A."/>
            <person name="Mondo S."/>
            <person name="Pangilinan J."/>
            <person name="Riley R."/>
            <person name="LaButti K."/>
            <person name="Andreopoulos B."/>
            <person name="Lipzen A."/>
            <person name="Chen C."/>
            <person name="Yan M."/>
            <person name="Daum C."/>
            <person name="Ng V."/>
            <person name="Clum A."/>
            <person name="Steindorff A."/>
            <person name="Ohm R.A."/>
            <person name="Martin F."/>
            <person name="Silar P."/>
            <person name="Natvig D.O."/>
            <person name="Lalanne C."/>
            <person name="Gautier V."/>
            <person name="Ament-Velasquez S.L."/>
            <person name="Kruys A."/>
            <person name="Hutchinson M.I."/>
            <person name="Powell A.J."/>
            <person name="Barry K."/>
            <person name="Miller A.N."/>
            <person name="Grigoriev I.V."/>
            <person name="Debuchy R."/>
            <person name="Gladieux P."/>
            <person name="Hiltunen Thoren M."/>
            <person name="Johannesson H."/>
        </authorList>
    </citation>
    <scope>NUCLEOTIDE SEQUENCE</scope>
    <source>
        <strain evidence="3">SMH4131-1</strain>
    </source>
</reference>
<feature type="region of interest" description="Disordered" evidence="1">
    <location>
        <begin position="1091"/>
        <end position="1123"/>
    </location>
</feature>
<name>A0AAE0IW45_9PEZI</name>
<keyword evidence="2" id="KW-0472">Membrane</keyword>
<feature type="region of interest" description="Disordered" evidence="1">
    <location>
        <begin position="410"/>
        <end position="444"/>
    </location>
</feature>
<feature type="region of interest" description="Disordered" evidence="1">
    <location>
        <begin position="897"/>
        <end position="922"/>
    </location>
</feature>
<feature type="compositionally biased region" description="Basic residues" evidence="1">
    <location>
        <begin position="1923"/>
        <end position="1936"/>
    </location>
</feature>
<dbReference type="Proteomes" id="UP001286456">
    <property type="component" value="Unassembled WGS sequence"/>
</dbReference>
<reference evidence="3" key="2">
    <citation type="submission" date="2023-06" db="EMBL/GenBank/DDBJ databases">
        <authorList>
            <consortium name="Lawrence Berkeley National Laboratory"/>
            <person name="Haridas S."/>
            <person name="Hensen N."/>
            <person name="Bonometti L."/>
            <person name="Westerberg I."/>
            <person name="Brannstrom I.O."/>
            <person name="Guillou S."/>
            <person name="Cros-Aarteil S."/>
            <person name="Calhoun S."/>
            <person name="Kuo A."/>
            <person name="Mondo S."/>
            <person name="Pangilinan J."/>
            <person name="Riley R."/>
            <person name="Labutti K."/>
            <person name="Andreopoulos B."/>
            <person name="Lipzen A."/>
            <person name="Chen C."/>
            <person name="Yanf M."/>
            <person name="Daum C."/>
            <person name="Ng V."/>
            <person name="Clum A."/>
            <person name="Steindorff A."/>
            <person name="Ohm R."/>
            <person name="Martin F."/>
            <person name="Silar P."/>
            <person name="Natvig D."/>
            <person name="Lalanne C."/>
            <person name="Gautier V."/>
            <person name="Ament-Velasquez S.L."/>
            <person name="Kruys A."/>
            <person name="Hutchinson M.I."/>
            <person name="Powell A.J."/>
            <person name="Barry K."/>
            <person name="Miller A.N."/>
            <person name="Grigoriev I.V."/>
            <person name="Debuchy R."/>
            <person name="Gladieux P."/>
            <person name="Thoren M.H."/>
            <person name="Johannesson H."/>
        </authorList>
    </citation>
    <scope>NUCLEOTIDE SEQUENCE</scope>
    <source>
        <strain evidence="3">SMH4131-1</strain>
    </source>
</reference>
<evidence type="ECO:0000256" key="2">
    <source>
        <dbReference type="SAM" id="Phobius"/>
    </source>
</evidence>
<feature type="region of interest" description="Disordered" evidence="1">
    <location>
        <begin position="1524"/>
        <end position="1583"/>
    </location>
</feature>
<protein>
    <submittedName>
        <fullName evidence="3">Uncharacterized protein</fullName>
    </submittedName>
</protein>
<feature type="compositionally biased region" description="Polar residues" evidence="1">
    <location>
        <begin position="669"/>
        <end position="678"/>
    </location>
</feature>
<comment type="caution">
    <text evidence="3">The sequence shown here is derived from an EMBL/GenBank/DDBJ whole genome shotgun (WGS) entry which is preliminary data.</text>
</comment>
<feature type="compositionally biased region" description="Low complexity" evidence="1">
    <location>
        <begin position="1258"/>
        <end position="1267"/>
    </location>
</feature>
<sequence>MAVVGATQALIAAFNFGIVVNAASAALFLYTKGHGSSIFRDGPRLVLVLFLISAALWAQIDFIAVLLDVTTSPMPCQIGVIFATIFDQLGRFSIEQYILWDMNSVSGSAKVSAGQMIPQLLILGRFVAGAVFSGFTRPQTDTFCAAKSSALPVSIMVIALDAVILILLTAKAFSTGLIANMKHKGSNAARSKSLVLVMLGLATWTATSVTLMLGMDNMALVTRTALPAGGLTILLLIVTACAGTLATPRGSQSSPPEAPSPRRMNISRDISSSDSDYPPTRYEDLKEAAIRSSTTFINPREAPRLKDETNVGLPTIARPITGVTGIGGVAIQGQLFPPLRTNTAAEEGRTRKIERSVSQKKRMFDFGKGASSTTISAGRPVIGNPILQDNDAQNPLNKIVVMDLQEAVKAERERREKAQGDMDAAINRPAPQPSSMSPEEALKRSVSVKRKEIASVSLQPDTYLFTLQPESLASTTSAQLSPAGDEVRRRSPRQPSQDQSAALAQLVEASGMPRPESLHPQQAAHAMSTAPQQPVPNLDIRPSRQLPPSPKAPSPEPTKTPLQRRPTIGLPSNPKARGLKVTQQAGSQTVLFVNRIVYDNPDAVQNIIDGANVRASKAAPVPDPPGSARSVVNRPRPIPRKVADPNPQASPLMIHRRSKSGGSFSRKSIFTSTAGSPTQLPPLPPPPKSAGNMARPHPNDTKSMTFNEKMTLLFPNPPSGNAMKRRSSVPELPRIPASYVDLTSPAEANGYPRSNRTTRTSIQTGSIFDVDELPQRLAQEANQLSRDMNPDISDEVGNSWMPGISTGKTSNKGHTSQSSTGAAGKRASSPVLPIRSSAWTESTDSRTHDDATTNWGSVHSPELAVGMPVTRKAAQSTTILKVDRLASEAANNRIRLLGDNSKEPKTTKEQRSSVQDSQILDDETALANERASSGKWHRRVGDDCLTFSGRKAKTRSRKMPPPTPLLLNAITSKNTVIIQAEPSPLESPEHALREIQAQLQKFEEPDTDCPNSETQRIALLENLEKEMGLQEDHWQEMKHDLGRDSLSSIRTMSPANRSSRGASMASIANVAHESSLRLSIGADRRASRRSLLRNGGVAKPIRTSTRSPERMTGWQQHLTVEPMNNATDLLRKRGSNLVRLSMAQLGSPTPPDSEQSDQSDEDFPSPSRQSGATIAQSSTQLPPRASLWTPAPQPSLAPISLLWAHVPRASPMADVPLPGLSVRPASRKGFAPLRVQSSQLWRKPHSKIRRTDGGLWRPAWASAAPPADHIRSSSQTPSQLSQRAPRPLTQRPPRRNKRVTLLPDILESPKPLPDKRGTLGIFQFPWGERSDTAAVQSRSTVFMAMPGTMTTGGPSNGGSLDVRARQLESAEYSSSFFDDYDDEDDNDAQNSDFEDDDDSDDGFDETTLWEIASLLKSDSVPSKNSMFPPSSRSVVQDYMDELPSDDEGGPSKEQSIMIGLAEETRELFFGQRPHEKSNVFESTTLWTLEDEVVAEDPLPVQDVRPAQPKASKIPRAVQVTIEPVAPKAQEQAPKPSQIPRPAGDTTKAGKPRKQSSSGLWEPPVLSENSNSNGGLFVVDSTRKDYRTTAQEPAAMMMDRKHRPTAPKPLKELASTSLWTVEIMTKQGDKHWTGKKLKTLWNAPVLPKRSSLKGGLFALDSGRTVYRTTTEEPAALRMARKPRSNKRKSLEQVASRILWTAASVAKKNEHHWTAKKSKTLWKPRASLKQKASINGLFVLDPSRTITRTTIQEPAALRMDRKSQPTKPQPLAQLTSTSLWTPEAIAKPSEHHWTSQKPIGDRRHRHRDVSAADWEEALQEAIKASYPRRTFQRFNATPAEWQAALEEALALSGWRATSFTKPFDAAACHPVFAASSLVTRSEWFHPAATGYTYDVANVHPVFFGSLAITCPEEAVHPAMSSYAAKKLRRQRSKHHRSLSRSSSGRSLSRSNSNRSLRKEEILAQIRALEEESTLATPPVPQVPVVAEIEQDVFSMYHPAIQAQIEALEQEKMFVQQAAQEDYRRRTSRVVLDEPLVEEPEPMPMPAERHWHNPAMGVRTMEDLQRHLESQAEIRQSLMWTSPSAPMPASPAAVQAPAWFSAAVEQTSNESTSLLWSAPAAKSALAAVDSAGMWMPAARRPVSSSRPSLVTATGEDGEAAERLARGRRAKQKKQRRAEILAKIAAIEAGVDVDVEYRRQGMWVRGARNKRAVKGGGKEWLRVNENRQMGRVMLRY</sequence>
<accession>A0AAE0IW45</accession>
<feature type="compositionally biased region" description="Low complexity" evidence="1">
    <location>
        <begin position="267"/>
        <end position="276"/>
    </location>
</feature>
<feature type="transmembrane region" description="Helical" evidence="2">
    <location>
        <begin position="148"/>
        <end position="173"/>
    </location>
</feature>
<feature type="compositionally biased region" description="Pro residues" evidence="1">
    <location>
        <begin position="679"/>
        <end position="688"/>
    </location>
</feature>
<feature type="compositionally biased region" description="Polar residues" evidence="1">
    <location>
        <begin position="806"/>
        <end position="821"/>
    </location>
</feature>
<feature type="compositionally biased region" description="Acidic residues" evidence="1">
    <location>
        <begin position="1378"/>
        <end position="1404"/>
    </location>
</feature>
<feature type="compositionally biased region" description="Acidic residues" evidence="1">
    <location>
        <begin position="1154"/>
        <end position="1163"/>
    </location>
</feature>
<feature type="region of interest" description="Disordered" evidence="1">
    <location>
        <begin position="783"/>
        <end position="859"/>
    </location>
</feature>
<keyword evidence="2" id="KW-1133">Transmembrane helix</keyword>
<feature type="region of interest" description="Disordered" evidence="1">
    <location>
        <begin position="1143"/>
        <end position="1189"/>
    </location>
</feature>
<gene>
    <name evidence="3" type="ORF">B0T19DRAFT_397853</name>
</gene>
<feature type="region of interest" description="Disordered" evidence="1">
    <location>
        <begin position="1253"/>
        <end position="1314"/>
    </location>
</feature>
<feature type="region of interest" description="Disordered" evidence="1">
    <location>
        <begin position="1374"/>
        <end position="1404"/>
    </location>
</feature>
<feature type="compositionally biased region" description="Low complexity" evidence="1">
    <location>
        <begin position="1937"/>
        <end position="1952"/>
    </location>
</feature>
<feature type="compositionally biased region" description="Basic and acidic residues" evidence="1">
    <location>
        <begin position="900"/>
        <end position="911"/>
    </location>
</feature>
<organism evidence="3 4">
    <name type="scientific">Cercophora scortea</name>
    <dbReference type="NCBI Taxonomy" id="314031"/>
    <lineage>
        <taxon>Eukaryota</taxon>
        <taxon>Fungi</taxon>
        <taxon>Dikarya</taxon>
        <taxon>Ascomycota</taxon>
        <taxon>Pezizomycotina</taxon>
        <taxon>Sordariomycetes</taxon>
        <taxon>Sordariomycetidae</taxon>
        <taxon>Sordariales</taxon>
        <taxon>Lasiosphaeriaceae</taxon>
        <taxon>Cercophora</taxon>
    </lineage>
</organism>
<feature type="compositionally biased region" description="Polar residues" evidence="1">
    <location>
        <begin position="1113"/>
        <end position="1123"/>
    </location>
</feature>
<feature type="transmembrane region" description="Helical" evidence="2">
    <location>
        <begin position="42"/>
        <end position="67"/>
    </location>
</feature>
<feature type="transmembrane region" description="Helical" evidence="2">
    <location>
        <begin position="193"/>
        <end position="213"/>
    </location>
</feature>
<evidence type="ECO:0000313" key="3">
    <source>
        <dbReference type="EMBL" id="KAK3332052.1"/>
    </source>
</evidence>
<feature type="compositionally biased region" description="Polar residues" evidence="1">
    <location>
        <begin position="1272"/>
        <end position="1282"/>
    </location>
</feature>
<feature type="transmembrane region" description="Helical" evidence="2">
    <location>
        <begin position="116"/>
        <end position="136"/>
    </location>
</feature>
<feature type="compositionally biased region" description="Polar residues" evidence="1">
    <location>
        <begin position="1168"/>
        <end position="1181"/>
    </location>
</feature>
<keyword evidence="4" id="KW-1185">Reference proteome</keyword>
<feature type="compositionally biased region" description="Pro residues" evidence="1">
    <location>
        <begin position="545"/>
        <end position="558"/>
    </location>
</feature>